<feature type="chain" id="PRO_5035959009" description="Pectate lyase" evidence="9">
    <location>
        <begin position="25"/>
        <end position="440"/>
    </location>
</feature>
<accession>A0A8S0QG49</accession>
<dbReference type="Gramene" id="OE9A016963T1">
    <property type="protein sequence ID" value="OE9A016963C1"/>
    <property type="gene ID" value="OE9A016963"/>
</dbReference>
<gene>
    <name evidence="11" type="ORF">OLEA9_A016963</name>
</gene>
<evidence type="ECO:0000256" key="5">
    <source>
        <dbReference type="ARBA" id="ARBA00022723"/>
    </source>
</evidence>
<dbReference type="OrthoDB" id="1637350at2759"/>
<dbReference type="PANTHER" id="PTHR31683">
    <property type="entry name" value="PECTATE LYASE 18-RELATED"/>
    <property type="match status" value="1"/>
</dbReference>
<keyword evidence="12" id="KW-1185">Reference proteome</keyword>
<evidence type="ECO:0000313" key="11">
    <source>
        <dbReference type="EMBL" id="CAA2964709.1"/>
    </source>
</evidence>
<dbReference type="InterPro" id="IPR018082">
    <property type="entry name" value="AmbAllergen"/>
</dbReference>
<evidence type="ECO:0000256" key="3">
    <source>
        <dbReference type="ARBA" id="ARBA00010980"/>
    </source>
</evidence>
<evidence type="ECO:0000259" key="10">
    <source>
        <dbReference type="SMART" id="SM00656"/>
    </source>
</evidence>
<proteinExistence type="inferred from homology"/>
<dbReference type="SUPFAM" id="SSF51126">
    <property type="entry name" value="Pectin lyase-like"/>
    <property type="match status" value="1"/>
</dbReference>
<name>A0A8S0QG49_OLEEU</name>
<dbReference type="PANTHER" id="PTHR31683:SF120">
    <property type="entry name" value="PECTATE LYASE 20-RELATED"/>
    <property type="match status" value="1"/>
</dbReference>
<dbReference type="Proteomes" id="UP000594638">
    <property type="component" value="Unassembled WGS sequence"/>
</dbReference>
<dbReference type="InterPro" id="IPR011050">
    <property type="entry name" value="Pectin_lyase_fold/virulence"/>
</dbReference>
<keyword evidence="7 9" id="KW-0106">Calcium</keyword>
<dbReference type="GO" id="GO:0030570">
    <property type="term" value="F:pectate lyase activity"/>
    <property type="evidence" value="ECO:0007669"/>
    <property type="project" value="UniProtKB-EC"/>
</dbReference>
<dbReference type="SMART" id="SM00656">
    <property type="entry name" value="Amb_all"/>
    <property type="match status" value="1"/>
</dbReference>
<dbReference type="InterPro" id="IPR045032">
    <property type="entry name" value="PEL"/>
</dbReference>
<dbReference type="FunFam" id="2.160.20.10:FF:000009">
    <property type="entry name" value="Pectate lyase"/>
    <property type="match status" value="1"/>
</dbReference>
<dbReference type="Gene3D" id="2.160.20.10">
    <property type="entry name" value="Single-stranded right-handed beta-helix, Pectin lyase-like"/>
    <property type="match status" value="1"/>
</dbReference>
<feature type="domain" description="Pectate lyase" evidence="10">
    <location>
        <begin position="165"/>
        <end position="362"/>
    </location>
</feature>
<keyword evidence="8 9" id="KW-0456">Lyase</keyword>
<comment type="catalytic activity">
    <reaction evidence="1 9">
        <text>Eliminative cleavage of (1-&gt;4)-alpha-D-galacturonan to give oligosaccharides with 4-deoxy-alpha-D-galact-4-enuronosyl groups at their non-reducing ends.</text>
        <dbReference type="EC" id="4.2.2.2"/>
    </reaction>
</comment>
<organism evidence="11 12">
    <name type="scientific">Olea europaea subsp. europaea</name>
    <dbReference type="NCBI Taxonomy" id="158383"/>
    <lineage>
        <taxon>Eukaryota</taxon>
        <taxon>Viridiplantae</taxon>
        <taxon>Streptophyta</taxon>
        <taxon>Embryophyta</taxon>
        <taxon>Tracheophyta</taxon>
        <taxon>Spermatophyta</taxon>
        <taxon>Magnoliopsida</taxon>
        <taxon>eudicotyledons</taxon>
        <taxon>Gunneridae</taxon>
        <taxon>Pentapetalae</taxon>
        <taxon>asterids</taxon>
        <taxon>lamiids</taxon>
        <taxon>Lamiales</taxon>
        <taxon>Oleaceae</taxon>
        <taxon>Oleeae</taxon>
        <taxon>Olea</taxon>
    </lineage>
</organism>
<dbReference type="EC" id="4.2.2.2" evidence="4 9"/>
<comment type="pathway">
    <text evidence="2 9">Glycan metabolism; pectin degradation; 2-dehydro-3-deoxy-D-gluconate from pectin: step 2/5.</text>
</comment>
<evidence type="ECO:0000256" key="8">
    <source>
        <dbReference type="ARBA" id="ARBA00023239"/>
    </source>
</evidence>
<comment type="caution">
    <text evidence="11">The sequence shown here is derived from an EMBL/GenBank/DDBJ whole genome shotgun (WGS) entry which is preliminary data.</text>
</comment>
<dbReference type="InterPro" id="IPR002022">
    <property type="entry name" value="Pec_lyase"/>
</dbReference>
<dbReference type="Pfam" id="PF00544">
    <property type="entry name" value="Pectate_lyase_4"/>
    <property type="match status" value="1"/>
</dbReference>
<comment type="similarity">
    <text evidence="3 9">Belongs to the polysaccharide lyase 1 family.</text>
</comment>
<keyword evidence="5 9" id="KW-0479">Metal-binding</keyword>
<evidence type="ECO:0000256" key="6">
    <source>
        <dbReference type="ARBA" id="ARBA00022729"/>
    </source>
</evidence>
<protein>
    <recommendedName>
        <fullName evidence="4 9">Pectate lyase</fullName>
        <ecNumber evidence="4 9">4.2.2.2</ecNumber>
    </recommendedName>
</protein>
<feature type="signal peptide" evidence="9">
    <location>
        <begin position="1"/>
        <end position="24"/>
    </location>
</feature>
<dbReference type="InterPro" id="IPR012334">
    <property type="entry name" value="Pectin_lyas_fold"/>
</dbReference>
<sequence>MAVSLRSIIVSSLLSVLLFVNVIAGRESSEESYQLKSLKNSTTAERLTKEVEFKHDHAVDDPEAVASMVDMTIKNSTERRKLGFFSCVTGNPIDDCWRCDRSWIHNRKRLADCSIGFGRNAIGGRDGRYYVVTDPNNDDPVNPRRGTLRHAVIQDRPLWIVFKRDMVITLKQELIMNSFKTIDARGASVHIANGACITIQFVTNIIIHGLHIHDCKPTGNAMVRSSPTHYGWRTMADGDAISIFGSSHVWIDHNSLSNCADGLIDAIMGSTAITISNNYFTHHNEVMLLGHSDSYERDRVMQVTIAYNHFGVGLIQRLPRCRHGYFHIVNNDYTHWKMYAIGGSANPTINSQGNRYLAPVNPFAKQVTKRIVTGNMTWRHWNWRSEGDLMLNGAYFTPSGRGAAANYAKASSLAAKSSSLVGTLTAGAGALKCRRGMQCI</sequence>
<evidence type="ECO:0000256" key="1">
    <source>
        <dbReference type="ARBA" id="ARBA00000695"/>
    </source>
</evidence>
<comment type="cofactor">
    <cofactor evidence="9">
        <name>Ca(2+)</name>
        <dbReference type="ChEBI" id="CHEBI:29108"/>
    </cofactor>
    <text evidence="9">Binds 1 Ca(2+) ion. Required for its activity.</text>
</comment>
<evidence type="ECO:0000313" key="12">
    <source>
        <dbReference type="Proteomes" id="UP000594638"/>
    </source>
</evidence>
<keyword evidence="6 9" id="KW-0732">Signal</keyword>
<evidence type="ECO:0000256" key="2">
    <source>
        <dbReference type="ARBA" id="ARBA00005220"/>
    </source>
</evidence>
<evidence type="ECO:0000256" key="4">
    <source>
        <dbReference type="ARBA" id="ARBA00012272"/>
    </source>
</evidence>
<dbReference type="AlphaFoldDB" id="A0A8S0QG49"/>
<evidence type="ECO:0000256" key="9">
    <source>
        <dbReference type="RuleBase" id="RU361123"/>
    </source>
</evidence>
<evidence type="ECO:0000256" key="7">
    <source>
        <dbReference type="ARBA" id="ARBA00022837"/>
    </source>
</evidence>
<reference evidence="11 12" key="1">
    <citation type="submission" date="2019-12" db="EMBL/GenBank/DDBJ databases">
        <authorList>
            <person name="Alioto T."/>
            <person name="Alioto T."/>
            <person name="Gomez Garrido J."/>
        </authorList>
    </citation>
    <scope>NUCLEOTIDE SEQUENCE [LARGE SCALE GENOMIC DNA]</scope>
</reference>
<dbReference type="EMBL" id="CACTIH010001828">
    <property type="protein sequence ID" value="CAA2964709.1"/>
    <property type="molecule type" value="Genomic_DNA"/>
</dbReference>
<dbReference type="PRINTS" id="PR00807">
    <property type="entry name" value="AMBALLERGEN"/>
</dbReference>
<dbReference type="GO" id="GO:0046872">
    <property type="term" value="F:metal ion binding"/>
    <property type="evidence" value="ECO:0007669"/>
    <property type="project" value="UniProtKB-KW"/>
</dbReference>